<evidence type="ECO:0000256" key="6">
    <source>
        <dbReference type="PIRNR" id="PIRNR001123"/>
    </source>
</evidence>
<evidence type="ECO:0000256" key="5">
    <source>
        <dbReference type="ARBA" id="ARBA00022801"/>
    </source>
</evidence>
<dbReference type="GO" id="GO:0006508">
    <property type="term" value="P:proteolysis"/>
    <property type="evidence" value="ECO:0007669"/>
    <property type="project" value="UniProtKB-KW"/>
</dbReference>
<reference evidence="8 9" key="1">
    <citation type="submission" date="2014-01" db="EMBL/GenBank/DDBJ databases">
        <title>Plasmidome dynamics in the species complex Clostridium novyi sensu lato converts strains of independent lineages into distinctly different pathogens.</title>
        <authorList>
            <person name="Skarin H."/>
            <person name="Segerman B."/>
        </authorList>
    </citation>
    <scope>NUCLEOTIDE SEQUENCE [LARGE SCALE GENOMIC DNA]</scope>
    <source>
        <strain evidence="8 9">4552</strain>
    </source>
</reference>
<evidence type="ECO:0000313" key="9">
    <source>
        <dbReference type="Proteomes" id="UP000030012"/>
    </source>
</evidence>
<protein>
    <submittedName>
        <fullName evidence="8">Peptidase M42</fullName>
    </submittedName>
</protein>
<dbReference type="PANTHER" id="PTHR32481:SF0">
    <property type="entry name" value="AMINOPEPTIDASE YPDE-RELATED"/>
    <property type="match status" value="1"/>
</dbReference>
<sequence>MDKLIESLIDSFGVSTKEDKLKSIIKKQIDFIEKSKKVNIDVVEDDMGNLIAKMGNGKEKLMLCTHMDNTGLMATEIDDRGFVKVIPIGDVNLKNISGSFFKTEGGEVARIGFLKEESSKDNLFVDFGVSNKEVAKSKIAEGEALEILGQKIEVENKIIAPNIHSRMACYALLKAMENMDIYKVDKEICFVFSVQKELGFKGAKTSAVNIKPSTAIVLDSMESDDKKGGDLKISLENGTILSVFDRSLVIHHKIKELIESSAERLGIKLQYSIGMGQNEGGLIHKEVGGIKTGMIALPCRYMNTSGEMMSLKDVEDVIKLLGEIITR</sequence>
<dbReference type="InterPro" id="IPR008007">
    <property type="entry name" value="Peptidase_M42"/>
</dbReference>
<dbReference type="InterPro" id="IPR023367">
    <property type="entry name" value="Peptidase_M42_dom2"/>
</dbReference>
<proteinExistence type="inferred from homology"/>
<dbReference type="RefSeq" id="WP_039256136.1">
    <property type="nucleotide sequence ID" value="NZ_JENJ01000068.1"/>
</dbReference>
<dbReference type="PANTHER" id="PTHR32481">
    <property type="entry name" value="AMINOPEPTIDASE"/>
    <property type="match status" value="1"/>
</dbReference>
<feature type="binding site" evidence="7">
    <location>
        <position position="219"/>
    </location>
    <ligand>
        <name>Zn(2+)</name>
        <dbReference type="ChEBI" id="CHEBI:29105"/>
        <label>1</label>
    </ligand>
</feature>
<dbReference type="SUPFAM" id="SSF53187">
    <property type="entry name" value="Zn-dependent exopeptidases"/>
    <property type="match status" value="1"/>
</dbReference>
<dbReference type="OrthoDB" id="9772053at2"/>
<evidence type="ECO:0000256" key="1">
    <source>
        <dbReference type="ARBA" id="ARBA00006272"/>
    </source>
</evidence>
<dbReference type="GO" id="GO:0004177">
    <property type="term" value="F:aminopeptidase activity"/>
    <property type="evidence" value="ECO:0007669"/>
    <property type="project" value="UniProtKB-UniRule"/>
</dbReference>
<keyword evidence="5" id="KW-0378">Hydrolase</keyword>
<dbReference type="Pfam" id="PF05343">
    <property type="entry name" value="Peptidase_M42"/>
    <property type="match status" value="1"/>
</dbReference>
<dbReference type="Gene3D" id="3.40.630.10">
    <property type="entry name" value="Zn peptidases"/>
    <property type="match status" value="1"/>
</dbReference>
<comment type="similarity">
    <text evidence="1 6">Belongs to the peptidase M42 family.</text>
</comment>
<gene>
    <name evidence="8" type="ORF">Z968_11490</name>
</gene>
<feature type="binding site" evidence="7">
    <location>
        <position position="66"/>
    </location>
    <ligand>
        <name>Zn(2+)</name>
        <dbReference type="ChEBI" id="CHEBI:29105"/>
        <label>1</label>
    </ligand>
</feature>
<name>A0A0A0HZD6_CLONO</name>
<dbReference type="Gene3D" id="2.40.30.40">
    <property type="entry name" value="Peptidase M42, domain 2"/>
    <property type="match status" value="1"/>
</dbReference>
<dbReference type="PIRSF" id="PIRSF001123">
    <property type="entry name" value="PepA_GA"/>
    <property type="match status" value="1"/>
</dbReference>
<keyword evidence="3" id="KW-0645">Protease</keyword>
<evidence type="ECO:0000256" key="4">
    <source>
        <dbReference type="ARBA" id="ARBA00022723"/>
    </source>
</evidence>
<evidence type="ECO:0000256" key="3">
    <source>
        <dbReference type="ARBA" id="ARBA00022670"/>
    </source>
</evidence>
<organism evidence="8 9">
    <name type="scientific">Clostridium novyi A str. 4552</name>
    <dbReference type="NCBI Taxonomy" id="1444289"/>
    <lineage>
        <taxon>Bacteria</taxon>
        <taxon>Bacillati</taxon>
        <taxon>Bacillota</taxon>
        <taxon>Clostridia</taxon>
        <taxon>Eubacteriales</taxon>
        <taxon>Clostridiaceae</taxon>
        <taxon>Clostridium</taxon>
    </lineage>
</organism>
<evidence type="ECO:0000313" key="8">
    <source>
        <dbReference type="EMBL" id="KGM94569.1"/>
    </source>
</evidence>
<comment type="cofactor">
    <cofactor evidence="7">
        <name>a divalent metal cation</name>
        <dbReference type="ChEBI" id="CHEBI:60240"/>
    </cofactor>
    <text evidence="7">Binds 2 divalent metal cations per subunit.</text>
</comment>
<dbReference type="GO" id="GO:0046872">
    <property type="term" value="F:metal ion binding"/>
    <property type="evidence" value="ECO:0007669"/>
    <property type="project" value="UniProtKB-UniRule"/>
</dbReference>
<keyword evidence="4 7" id="KW-0479">Metal-binding</keyword>
<keyword evidence="2" id="KW-0031">Aminopeptidase</keyword>
<evidence type="ECO:0000256" key="7">
    <source>
        <dbReference type="PIRSR" id="PIRSR001123-2"/>
    </source>
</evidence>
<dbReference type="InterPro" id="IPR051464">
    <property type="entry name" value="Peptidase_M42_aminopept"/>
</dbReference>
<accession>A0A0A0HZD6</accession>
<dbReference type="AlphaFoldDB" id="A0A0A0HZD6"/>
<evidence type="ECO:0000256" key="2">
    <source>
        <dbReference type="ARBA" id="ARBA00022438"/>
    </source>
</evidence>
<dbReference type="SUPFAM" id="SSF101821">
    <property type="entry name" value="Aminopeptidase/glucanase lid domain"/>
    <property type="match status" value="1"/>
</dbReference>
<feature type="binding site" evidence="7">
    <location>
        <position position="197"/>
    </location>
    <ligand>
        <name>Zn(2+)</name>
        <dbReference type="ChEBI" id="CHEBI:29105"/>
        <label>2</label>
    </ligand>
</feature>
<dbReference type="Proteomes" id="UP000030012">
    <property type="component" value="Unassembled WGS sequence"/>
</dbReference>
<dbReference type="EMBL" id="JENJ01000068">
    <property type="protein sequence ID" value="KGM94569.1"/>
    <property type="molecule type" value="Genomic_DNA"/>
</dbReference>
<comment type="caution">
    <text evidence="8">The sequence shown here is derived from an EMBL/GenBank/DDBJ whole genome shotgun (WGS) entry which is preliminary data.</text>
</comment>